<dbReference type="PANTHER" id="PTHR43115">
    <property type="entry name" value="DEHYDROGENASE/REDUCTASE SDR FAMILY MEMBER 11"/>
    <property type="match status" value="1"/>
</dbReference>
<sequence>MRRILITGASSGIGKATARALLDAGHEVIGFCRSVEKLPDGVQGIYCDLSEEASVRAAFETVRDQVGEVDVLINNAGIAYLSRISDGDIADWDRMWNVNVRGLALCCQLGISVLNQTSGQIINISSMSGHRVPPTGGFYAPTKFAVRAITESLRAEFRMDGVKIRVASVSPGFVDTPLLDDYFKGREDTLRSTKEQLKMLTAEDISESILHVLDMPLHVEVGDIQLRSVDQKA</sequence>
<dbReference type="Pfam" id="PF00106">
    <property type="entry name" value="adh_short"/>
    <property type="match status" value="1"/>
</dbReference>
<accession>A0ABW5E0Q3</accession>
<comment type="similarity">
    <text evidence="1 3">Belongs to the short-chain dehydrogenases/reductases (SDR) family.</text>
</comment>
<dbReference type="SUPFAM" id="SSF51735">
    <property type="entry name" value="NAD(P)-binding Rossmann-fold domains"/>
    <property type="match status" value="1"/>
</dbReference>
<evidence type="ECO:0000256" key="2">
    <source>
        <dbReference type="ARBA" id="ARBA00023002"/>
    </source>
</evidence>
<keyword evidence="5" id="KW-1185">Reference proteome</keyword>
<keyword evidence="2 4" id="KW-0560">Oxidoreductase</keyword>
<dbReference type="EMBL" id="JBHUJC010000001">
    <property type="protein sequence ID" value="MFD2274955.1"/>
    <property type="molecule type" value="Genomic_DNA"/>
</dbReference>
<dbReference type="EC" id="1.-.-.-" evidence="4"/>
<evidence type="ECO:0000313" key="4">
    <source>
        <dbReference type="EMBL" id="MFD2274955.1"/>
    </source>
</evidence>
<evidence type="ECO:0000256" key="3">
    <source>
        <dbReference type="RuleBase" id="RU000363"/>
    </source>
</evidence>
<proteinExistence type="inferred from homology"/>
<dbReference type="InterPro" id="IPR036291">
    <property type="entry name" value="NAD(P)-bd_dom_sf"/>
</dbReference>
<dbReference type="Gene3D" id="3.40.50.720">
    <property type="entry name" value="NAD(P)-binding Rossmann-like Domain"/>
    <property type="match status" value="1"/>
</dbReference>
<dbReference type="InterPro" id="IPR002347">
    <property type="entry name" value="SDR_fam"/>
</dbReference>
<dbReference type="Proteomes" id="UP001597297">
    <property type="component" value="Unassembled WGS sequence"/>
</dbReference>
<dbReference type="RefSeq" id="WP_377096236.1">
    <property type="nucleotide sequence ID" value="NZ_JBHSJM010000001.1"/>
</dbReference>
<dbReference type="PRINTS" id="PR00080">
    <property type="entry name" value="SDRFAMILY"/>
</dbReference>
<reference evidence="5" key="1">
    <citation type="journal article" date="2019" name="Int. J. Syst. Evol. Microbiol.">
        <title>The Global Catalogue of Microorganisms (GCM) 10K type strain sequencing project: providing services to taxonomists for standard genome sequencing and annotation.</title>
        <authorList>
            <consortium name="The Broad Institute Genomics Platform"/>
            <consortium name="The Broad Institute Genome Sequencing Center for Infectious Disease"/>
            <person name="Wu L."/>
            <person name="Ma J."/>
        </authorList>
    </citation>
    <scope>NUCLEOTIDE SEQUENCE [LARGE SCALE GENOMIC DNA]</scope>
    <source>
        <strain evidence="5">JCM 16545</strain>
    </source>
</reference>
<gene>
    <name evidence="4" type="ORF">ACFSQZ_00600</name>
</gene>
<dbReference type="GO" id="GO:0016491">
    <property type="term" value="F:oxidoreductase activity"/>
    <property type="evidence" value="ECO:0007669"/>
    <property type="project" value="UniProtKB-KW"/>
</dbReference>
<dbReference type="PANTHER" id="PTHR43115:SF4">
    <property type="entry name" value="DEHYDROGENASE_REDUCTASE SDR FAMILY MEMBER 11"/>
    <property type="match status" value="1"/>
</dbReference>
<evidence type="ECO:0000256" key="1">
    <source>
        <dbReference type="ARBA" id="ARBA00006484"/>
    </source>
</evidence>
<comment type="caution">
    <text evidence="4">The sequence shown here is derived from an EMBL/GenBank/DDBJ whole genome shotgun (WGS) entry which is preliminary data.</text>
</comment>
<organism evidence="4 5">
    <name type="scientific">Rubritalea spongiae</name>
    <dbReference type="NCBI Taxonomy" id="430797"/>
    <lineage>
        <taxon>Bacteria</taxon>
        <taxon>Pseudomonadati</taxon>
        <taxon>Verrucomicrobiota</taxon>
        <taxon>Verrucomicrobiia</taxon>
        <taxon>Verrucomicrobiales</taxon>
        <taxon>Rubritaleaceae</taxon>
        <taxon>Rubritalea</taxon>
    </lineage>
</organism>
<evidence type="ECO:0000313" key="5">
    <source>
        <dbReference type="Proteomes" id="UP001597297"/>
    </source>
</evidence>
<protein>
    <submittedName>
        <fullName evidence="4">SDR family oxidoreductase</fullName>
        <ecNumber evidence="4">1.-.-.-</ecNumber>
    </submittedName>
</protein>
<dbReference type="PRINTS" id="PR00081">
    <property type="entry name" value="GDHRDH"/>
</dbReference>
<name>A0ABW5E0Q3_9BACT</name>